<gene>
    <name evidence="1" type="ORF">S01H1_42154</name>
</gene>
<reference evidence="1" key="1">
    <citation type="journal article" date="2014" name="Front. Microbiol.">
        <title>High frequency of phylogenetically diverse reductive dehalogenase-homologous genes in deep subseafloor sedimentary metagenomes.</title>
        <authorList>
            <person name="Kawai M."/>
            <person name="Futagami T."/>
            <person name="Toyoda A."/>
            <person name="Takaki Y."/>
            <person name="Nishi S."/>
            <person name="Hori S."/>
            <person name="Arai W."/>
            <person name="Tsubouchi T."/>
            <person name="Morono Y."/>
            <person name="Uchiyama I."/>
            <person name="Ito T."/>
            <person name="Fujiyama A."/>
            <person name="Inagaki F."/>
            <person name="Takami H."/>
        </authorList>
    </citation>
    <scope>NUCLEOTIDE SEQUENCE</scope>
    <source>
        <strain evidence="1">Expedition CK06-06</strain>
    </source>
</reference>
<accession>X0UZ30</accession>
<dbReference type="EMBL" id="BARS01026780">
    <property type="protein sequence ID" value="GAG04437.1"/>
    <property type="molecule type" value="Genomic_DNA"/>
</dbReference>
<proteinExistence type="predicted"/>
<name>X0UZ30_9ZZZZ</name>
<organism evidence="1">
    <name type="scientific">marine sediment metagenome</name>
    <dbReference type="NCBI Taxonomy" id="412755"/>
    <lineage>
        <taxon>unclassified sequences</taxon>
        <taxon>metagenomes</taxon>
        <taxon>ecological metagenomes</taxon>
    </lineage>
</organism>
<dbReference type="AlphaFoldDB" id="X0UZ30"/>
<comment type="caution">
    <text evidence="1">The sequence shown here is derived from an EMBL/GenBank/DDBJ whole genome shotgun (WGS) entry which is preliminary data.</text>
</comment>
<sequence>MTKCFKCGKETSLDTYYSSPYYFKFCSIICKEYYLKLTNPLLYYLKKIIDWFKTLINNF</sequence>
<evidence type="ECO:0000313" key="1">
    <source>
        <dbReference type="EMBL" id="GAG04437.1"/>
    </source>
</evidence>
<protein>
    <submittedName>
        <fullName evidence="1">Uncharacterized protein</fullName>
    </submittedName>
</protein>